<proteinExistence type="predicted"/>
<reference evidence="1 2" key="1">
    <citation type="submission" date="2015-08" db="EMBL/GenBank/DDBJ databases">
        <title>Emmonsia species relationships and genome sequence.</title>
        <authorList>
            <person name="Cuomo C.A."/>
            <person name="Schwartz I.S."/>
            <person name="Kenyon C."/>
            <person name="De Hoog G.S."/>
            <person name="Govender N.P."/>
            <person name="Botha A."/>
            <person name="Moreno L."/>
            <person name="De Vries M."/>
            <person name="Munoz J.F."/>
            <person name="Stielow J.B."/>
        </authorList>
    </citation>
    <scope>NUCLEOTIDE SEQUENCE [LARGE SCALE GENOMIC DNA]</scope>
    <source>
        <strain evidence="1 2">EI222</strain>
    </source>
</reference>
<evidence type="ECO:0000313" key="2">
    <source>
        <dbReference type="Proteomes" id="UP000242791"/>
    </source>
</evidence>
<comment type="caution">
    <text evidence="1">The sequence shown here is derived from an EMBL/GenBank/DDBJ whole genome shotgun (WGS) entry which is preliminary data.</text>
</comment>
<dbReference type="AlphaFoldDB" id="A0A1J9Q9W1"/>
<accession>A0A1J9Q9W1</accession>
<protein>
    <submittedName>
        <fullName evidence="1">Uncharacterized protein</fullName>
    </submittedName>
</protein>
<dbReference type="OrthoDB" id="4356562at2759"/>
<evidence type="ECO:0000313" key="1">
    <source>
        <dbReference type="EMBL" id="OJD25305.1"/>
    </source>
</evidence>
<name>A0A1J9Q9W1_9EURO</name>
<dbReference type="VEuPathDB" id="FungiDB:ACJ73_03324"/>
<dbReference type="EMBL" id="LGTZ01000397">
    <property type="protein sequence ID" value="OJD25305.1"/>
    <property type="molecule type" value="Genomic_DNA"/>
</dbReference>
<gene>
    <name evidence="1" type="ORF">ACJ73_03324</name>
</gene>
<keyword evidence="2" id="KW-1185">Reference proteome</keyword>
<organism evidence="1 2">
    <name type="scientific">Blastomyces percursus</name>
    <dbReference type="NCBI Taxonomy" id="1658174"/>
    <lineage>
        <taxon>Eukaryota</taxon>
        <taxon>Fungi</taxon>
        <taxon>Dikarya</taxon>
        <taxon>Ascomycota</taxon>
        <taxon>Pezizomycotina</taxon>
        <taxon>Eurotiomycetes</taxon>
        <taxon>Eurotiomycetidae</taxon>
        <taxon>Onygenales</taxon>
        <taxon>Ajellomycetaceae</taxon>
        <taxon>Blastomyces</taxon>
    </lineage>
</organism>
<dbReference type="Proteomes" id="UP000242791">
    <property type="component" value="Unassembled WGS sequence"/>
</dbReference>
<sequence>MASKGNYKEHQPMKEDFEHQGMEDAIVCNWRKFFQRTRILQLEERCLRANEDITPKLQTHLHHIDVHQHWLRERVHKGEFLIKWIPTDSMPADSLMKLLSRIHHEEFIHQIGL</sequence>
<dbReference type="STRING" id="1658174.A0A1J9Q9W1"/>